<dbReference type="SUPFAM" id="SSF51735">
    <property type="entry name" value="NAD(P)-binding Rossmann-fold domains"/>
    <property type="match status" value="1"/>
</dbReference>
<evidence type="ECO:0000313" key="3">
    <source>
        <dbReference type="Proteomes" id="UP000319731"/>
    </source>
</evidence>
<dbReference type="AlphaFoldDB" id="A0A507CF47"/>
<evidence type="ECO:0000313" key="2">
    <source>
        <dbReference type="EMBL" id="TPX36544.1"/>
    </source>
</evidence>
<sequence length="318" mass="35913">MTVVLVIGANGYTGTPIVHSLLEHGMKVEVLAQQKSLRDPTKRLQFDAFKAKGAGIRVGSIQDLDSVKQALIGVDIVISCVVYGYLLEQIPLARLCKDAGVKRFVPSDFSTYCPPNVMALQDKKYMVHKAIKEMGLPYTFINSGSWYEVLLREIDGTPMDPVPSDFKPDLNFRTYGDGHCLNASTDLPEVGELVARIVVDPRTLNQSVFICGDALSITQMADIYESVTKRKLKKTKMDEARHLSRIQELRNQIGPLDKNPELPRELLLREYGLSRWIRGDNDPSKLPSSIMKASDLYPDFKFKKWETWMKERFNASKL</sequence>
<dbReference type="Gene3D" id="3.90.25.10">
    <property type="entry name" value="UDP-galactose 4-epimerase, domain 1"/>
    <property type="match status" value="1"/>
</dbReference>
<reference evidence="2 3" key="1">
    <citation type="journal article" date="2019" name="Sci. Rep.">
        <title>Comparative genomics of chytrid fungi reveal insights into the obligate biotrophic and pathogenic lifestyle of Synchytrium endobioticum.</title>
        <authorList>
            <person name="van de Vossenberg B.T.L.H."/>
            <person name="Warris S."/>
            <person name="Nguyen H.D.T."/>
            <person name="van Gent-Pelzer M.P.E."/>
            <person name="Joly D.L."/>
            <person name="van de Geest H.C."/>
            <person name="Bonants P.J.M."/>
            <person name="Smith D.S."/>
            <person name="Levesque C.A."/>
            <person name="van der Lee T.A.J."/>
        </authorList>
    </citation>
    <scope>NUCLEOTIDE SEQUENCE [LARGE SCALE GENOMIC DNA]</scope>
    <source>
        <strain evidence="2 3">JEL517</strain>
    </source>
</reference>
<dbReference type="InterPro" id="IPR036291">
    <property type="entry name" value="NAD(P)-bd_dom_sf"/>
</dbReference>
<dbReference type="InterPro" id="IPR050608">
    <property type="entry name" value="NmrA-type/Isoflavone_red_sf"/>
</dbReference>
<accession>A0A507CF47</accession>
<dbReference type="InterPro" id="IPR008030">
    <property type="entry name" value="NmrA-like"/>
</dbReference>
<dbReference type="PANTHER" id="PTHR43349:SF93">
    <property type="entry name" value="ISOFLAVONE REDUCTASE HOMOLOG P3-RELATED"/>
    <property type="match status" value="1"/>
</dbReference>
<dbReference type="Pfam" id="PF05368">
    <property type="entry name" value="NmrA"/>
    <property type="match status" value="1"/>
</dbReference>
<feature type="domain" description="NmrA-like" evidence="1">
    <location>
        <begin position="3"/>
        <end position="246"/>
    </location>
</feature>
<name>A0A507CF47_9FUNG</name>
<comment type="caution">
    <text evidence="2">The sequence shown here is derived from an EMBL/GenBank/DDBJ whole genome shotgun (WGS) entry which is preliminary data.</text>
</comment>
<proteinExistence type="predicted"/>
<protein>
    <recommendedName>
        <fullName evidence="1">NmrA-like domain-containing protein</fullName>
    </recommendedName>
</protein>
<dbReference type="Proteomes" id="UP000319731">
    <property type="component" value="Unassembled WGS sequence"/>
</dbReference>
<dbReference type="Gene3D" id="3.40.50.720">
    <property type="entry name" value="NAD(P)-binding Rossmann-like Domain"/>
    <property type="match status" value="1"/>
</dbReference>
<keyword evidence="3" id="KW-1185">Reference proteome</keyword>
<dbReference type="GeneID" id="42002623"/>
<evidence type="ECO:0000259" key="1">
    <source>
        <dbReference type="Pfam" id="PF05368"/>
    </source>
</evidence>
<dbReference type="OrthoDB" id="2143011at2759"/>
<dbReference type="PANTHER" id="PTHR43349">
    <property type="entry name" value="PINORESINOL REDUCTASE-RELATED"/>
    <property type="match status" value="1"/>
</dbReference>
<gene>
    <name evidence="2" type="ORF">SmJEL517_g01398</name>
</gene>
<dbReference type="RefSeq" id="XP_031026758.1">
    <property type="nucleotide sequence ID" value="XM_031167326.1"/>
</dbReference>
<organism evidence="2 3">
    <name type="scientific">Synchytrium microbalum</name>
    <dbReference type="NCBI Taxonomy" id="1806994"/>
    <lineage>
        <taxon>Eukaryota</taxon>
        <taxon>Fungi</taxon>
        <taxon>Fungi incertae sedis</taxon>
        <taxon>Chytridiomycota</taxon>
        <taxon>Chytridiomycota incertae sedis</taxon>
        <taxon>Chytridiomycetes</taxon>
        <taxon>Synchytriales</taxon>
        <taxon>Synchytriaceae</taxon>
        <taxon>Synchytrium</taxon>
    </lineage>
</organism>
<dbReference type="STRING" id="1806994.A0A507CF47"/>
<dbReference type="EMBL" id="QEAO01000004">
    <property type="protein sequence ID" value="TPX36544.1"/>
    <property type="molecule type" value="Genomic_DNA"/>
</dbReference>